<dbReference type="GO" id="GO:0005634">
    <property type="term" value="C:nucleus"/>
    <property type="evidence" value="ECO:0007669"/>
    <property type="project" value="UniProtKB-SubCell"/>
</dbReference>
<dbReference type="PROSITE" id="PS50217">
    <property type="entry name" value="BZIP"/>
    <property type="match status" value="1"/>
</dbReference>
<dbReference type="Pfam" id="PF00170">
    <property type="entry name" value="bZIP_1"/>
    <property type="match status" value="1"/>
</dbReference>
<dbReference type="GO" id="GO:0003677">
    <property type="term" value="F:DNA binding"/>
    <property type="evidence" value="ECO:0007669"/>
    <property type="project" value="UniProtKB-KW"/>
</dbReference>
<evidence type="ECO:0000313" key="10">
    <source>
        <dbReference type="Proteomes" id="UP000596902"/>
    </source>
</evidence>
<dbReference type="RefSeq" id="XP_038783499.1">
    <property type="nucleotide sequence ID" value="XM_038933534.1"/>
</dbReference>
<protein>
    <recommendedName>
        <fullName evidence="8">BZIP domain-containing protein</fullName>
    </recommendedName>
</protein>
<keyword evidence="2" id="KW-0805">Transcription regulation</keyword>
<comment type="subcellular location">
    <subcellularLocation>
        <location evidence="1">Nucleus</location>
    </subcellularLocation>
</comment>
<dbReference type="CDD" id="cd14687">
    <property type="entry name" value="bZIP_ATF2"/>
    <property type="match status" value="1"/>
</dbReference>
<dbReference type="SUPFAM" id="SSF57959">
    <property type="entry name" value="Leucine zipper domain"/>
    <property type="match status" value="1"/>
</dbReference>
<evidence type="ECO:0000256" key="4">
    <source>
        <dbReference type="ARBA" id="ARBA00023163"/>
    </source>
</evidence>
<keyword evidence="4" id="KW-0804">Transcription</keyword>
<dbReference type="InterPro" id="IPR002112">
    <property type="entry name" value="Leuzip_Jun"/>
</dbReference>
<dbReference type="Proteomes" id="UP000596902">
    <property type="component" value="Unassembled WGS sequence"/>
</dbReference>
<dbReference type="Gene3D" id="1.20.5.170">
    <property type="match status" value="1"/>
</dbReference>
<evidence type="ECO:0000256" key="2">
    <source>
        <dbReference type="ARBA" id="ARBA00023015"/>
    </source>
</evidence>
<keyword evidence="3" id="KW-0238">DNA-binding</keyword>
<keyword evidence="10" id="KW-1185">Reference proteome</keyword>
<evidence type="ECO:0000259" key="8">
    <source>
        <dbReference type="PROSITE" id="PS50217"/>
    </source>
</evidence>
<organism evidence="9 10">
    <name type="scientific">Alternaria burnsii</name>
    <dbReference type="NCBI Taxonomy" id="1187904"/>
    <lineage>
        <taxon>Eukaryota</taxon>
        <taxon>Fungi</taxon>
        <taxon>Dikarya</taxon>
        <taxon>Ascomycota</taxon>
        <taxon>Pezizomycotina</taxon>
        <taxon>Dothideomycetes</taxon>
        <taxon>Pleosporomycetidae</taxon>
        <taxon>Pleosporales</taxon>
        <taxon>Pleosporineae</taxon>
        <taxon>Pleosporaceae</taxon>
        <taxon>Alternaria</taxon>
        <taxon>Alternaria sect. Alternaria</taxon>
    </lineage>
</organism>
<sequence length="441" mass="48342">MTAIQQSYSFDWAGDAFTAMQQSNASPQQAKWATAFSNPTSMPPQQSFSIPPSLLTHATMERYGQVTPPEEHSPVQPNREDREGSIPVDELRNETALRPKQEPSPHMSPAKRQRPSRHDSANQDMVAGELPSAAVPQHQDNADGNPQPPKRKRGRPKSQPQMIEAYTADGYPFQVSSARQTHLEKNRVAAHKCRQRKKEYINSLEGRAREFSAKNKMLKENVALLREEVLDLKNEVLAHAGCGFWAIDEYLARCAGGLLGMDAPAPGMPGHHAAPRLNNSNHSPVMTSPNTVHQHARETIVGYTSTDTLINILSSLWCGVVVCTSSMAILTDLNPNNTHPVAPRPVVLITPRLPATPSSPHFLSNVKSAATRDDVSSDHSYWLPEGLSGAHEVQHCSRHQLLAYLVAVSVSTRCVPQADSGLLQRPFVPRGSPVHAGHTCT</sequence>
<proteinExistence type="predicted"/>
<dbReference type="PANTHER" id="PTHR19304">
    <property type="entry name" value="CYCLIC-AMP RESPONSE ELEMENT BINDING PROTEIN"/>
    <property type="match status" value="1"/>
</dbReference>
<accession>A0A8H7AXI5</accession>
<evidence type="ECO:0000313" key="9">
    <source>
        <dbReference type="EMBL" id="KAF7673164.1"/>
    </source>
</evidence>
<dbReference type="PRINTS" id="PR00043">
    <property type="entry name" value="LEUZIPPRJUN"/>
</dbReference>
<reference evidence="9" key="2">
    <citation type="submission" date="2020-08" db="EMBL/GenBank/DDBJ databases">
        <title>Draft Genome Sequence of Cumin Blight Pathogen Alternaria burnsii.</title>
        <authorList>
            <person name="Feng Z."/>
        </authorList>
    </citation>
    <scope>NUCLEOTIDE SEQUENCE</scope>
    <source>
        <strain evidence="9">CBS107.38</strain>
    </source>
</reference>
<dbReference type="InterPro" id="IPR004827">
    <property type="entry name" value="bZIP"/>
</dbReference>
<feature type="compositionally biased region" description="Polar residues" evidence="7">
    <location>
        <begin position="21"/>
        <end position="50"/>
    </location>
</feature>
<keyword evidence="6" id="KW-0175">Coiled coil</keyword>
<evidence type="ECO:0000256" key="3">
    <source>
        <dbReference type="ARBA" id="ARBA00023125"/>
    </source>
</evidence>
<feature type="domain" description="BZIP" evidence="8">
    <location>
        <begin position="176"/>
        <end position="239"/>
    </location>
</feature>
<dbReference type="InterPro" id="IPR051027">
    <property type="entry name" value="bZIP_transcription_factors"/>
</dbReference>
<dbReference type="SMART" id="SM00338">
    <property type="entry name" value="BRLZ"/>
    <property type="match status" value="1"/>
</dbReference>
<dbReference type="AlphaFoldDB" id="A0A8H7AXI5"/>
<reference evidence="9" key="1">
    <citation type="submission" date="2020-01" db="EMBL/GenBank/DDBJ databases">
        <authorList>
            <person name="Feng Z.H.Z."/>
        </authorList>
    </citation>
    <scope>NUCLEOTIDE SEQUENCE</scope>
    <source>
        <strain evidence="9">CBS107.38</strain>
    </source>
</reference>
<dbReference type="GeneID" id="62206712"/>
<dbReference type="GO" id="GO:0003700">
    <property type="term" value="F:DNA-binding transcription factor activity"/>
    <property type="evidence" value="ECO:0007669"/>
    <property type="project" value="InterPro"/>
</dbReference>
<evidence type="ECO:0000256" key="6">
    <source>
        <dbReference type="SAM" id="Coils"/>
    </source>
</evidence>
<evidence type="ECO:0000256" key="1">
    <source>
        <dbReference type="ARBA" id="ARBA00004123"/>
    </source>
</evidence>
<feature type="coiled-coil region" evidence="6">
    <location>
        <begin position="201"/>
        <end position="235"/>
    </location>
</feature>
<gene>
    <name evidence="9" type="ORF">GT037_008487</name>
</gene>
<feature type="region of interest" description="Disordered" evidence="7">
    <location>
        <begin position="21"/>
        <end position="159"/>
    </location>
</feature>
<evidence type="ECO:0000256" key="7">
    <source>
        <dbReference type="SAM" id="MobiDB-lite"/>
    </source>
</evidence>
<comment type="caution">
    <text evidence="9">The sequence shown here is derived from an EMBL/GenBank/DDBJ whole genome shotgun (WGS) entry which is preliminary data.</text>
</comment>
<feature type="compositionally biased region" description="Basic and acidic residues" evidence="7">
    <location>
        <begin position="69"/>
        <end position="103"/>
    </location>
</feature>
<dbReference type="InterPro" id="IPR046347">
    <property type="entry name" value="bZIP_sf"/>
</dbReference>
<keyword evidence="5" id="KW-0539">Nucleus</keyword>
<dbReference type="EMBL" id="JAAABM010000013">
    <property type="protein sequence ID" value="KAF7673164.1"/>
    <property type="molecule type" value="Genomic_DNA"/>
</dbReference>
<evidence type="ECO:0000256" key="5">
    <source>
        <dbReference type="ARBA" id="ARBA00023242"/>
    </source>
</evidence>
<name>A0A8H7AXI5_9PLEO</name>